<accession>A0A4V2PNH4</accession>
<dbReference type="PANTHER" id="PTHR11567">
    <property type="entry name" value="ACID PHOSPHATASE-RELATED"/>
    <property type="match status" value="1"/>
</dbReference>
<name>A0A4V2PNH4_9GAMM</name>
<dbReference type="InterPro" id="IPR029033">
    <property type="entry name" value="His_PPase_superfam"/>
</dbReference>
<dbReference type="CDD" id="cd07061">
    <property type="entry name" value="HP_HAP_like"/>
    <property type="match status" value="1"/>
</dbReference>
<keyword evidence="3" id="KW-0732">Signal</keyword>
<feature type="signal peptide" evidence="3">
    <location>
        <begin position="1"/>
        <end position="23"/>
    </location>
</feature>
<dbReference type="InterPro" id="IPR050645">
    <property type="entry name" value="Histidine_acid_phosphatase"/>
</dbReference>
<comment type="caution">
    <text evidence="4">The sequence shown here is derived from an EMBL/GenBank/DDBJ whole genome shotgun (WGS) entry which is preliminary data.</text>
</comment>
<keyword evidence="5" id="KW-1185">Reference proteome</keyword>
<dbReference type="GO" id="GO:0050308">
    <property type="term" value="F:sugar-phosphatase activity"/>
    <property type="evidence" value="ECO:0007669"/>
    <property type="project" value="TreeGrafter"/>
</dbReference>
<dbReference type="Proteomes" id="UP000295565">
    <property type="component" value="Unassembled WGS sequence"/>
</dbReference>
<evidence type="ECO:0000256" key="2">
    <source>
        <dbReference type="ARBA" id="ARBA00022801"/>
    </source>
</evidence>
<organism evidence="4 5">
    <name type="scientific">Celerinatantimonas diazotrophica</name>
    <dbReference type="NCBI Taxonomy" id="412034"/>
    <lineage>
        <taxon>Bacteria</taxon>
        <taxon>Pseudomonadati</taxon>
        <taxon>Pseudomonadota</taxon>
        <taxon>Gammaproteobacteria</taxon>
        <taxon>Celerinatantimonadaceae</taxon>
        <taxon>Celerinatantimonas</taxon>
    </lineage>
</organism>
<dbReference type="SUPFAM" id="SSF53254">
    <property type="entry name" value="Phosphoglycerate mutase-like"/>
    <property type="match status" value="1"/>
</dbReference>
<evidence type="ECO:0000256" key="3">
    <source>
        <dbReference type="SAM" id="SignalP"/>
    </source>
</evidence>
<dbReference type="RefSeq" id="WP_131913565.1">
    <property type="nucleotide sequence ID" value="NZ_OU594967.1"/>
</dbReference>
<comment type="similarity">
    <text evidence="1">Belongs to the histidine acid phosphatase family.</text>
</comment>
<protein>
    <submittedName>
        <fullName evidence="4">4-phytase/acid phosphatase</fullName>
    </submittedName>
</protein>
<gene>
    <name evidence="4" type="ORF">EV690_2796</name>
</gene>
<dbReference type="OrthoDB" id="395886at2"/>
<dbReference type="PANTHER" id="PTHR11567:SF110">
    <property type="entry name" value="2-PHOSPHOXYLOSE PHOSPHATASE 1"/>
    <property type="match status" value="1"/>
</dbReference>
<proteinExistence type="inferred from homology"/>
<evidence type="ECO:0000313" key="4">
    <source>
        <dbReference type="EMBL" id="TCK47101.1"/>
    </source>
</evidence>
<dbReference type="GO" id="GO:0030288">
    <property type="term" value="C:outer membrane-bounded periplasmic space"/>
    <property type="evidence" value="ECO:0007669"/>
    <property type="project" value="TreeGrafter"/>
</dbReference>
<dbReference type="Gene3D" id="3.40.50.1240">
    <property type="entry name" value="Phosphoglycerate mutase-like"/>
    <property type="match status" value="2"/>
</dbReference>
<sequence length="429" mass="47772">MKSTKKVYYVGVLMALLSSSVYAQPTWTLDKVVSLTRHGVRPQTDTAKLDKATGLKWPKFLVPDGHLTGHGYTGMWQQGRYQLHQWQNEGLRIKQAQKCPNPQNYFLWSSPSQRIKASAKAMSDGMFAGCGIIPASVNAKYGPLFELYHLHQAHPNHKVMKQQIMARMGSPEQAQKRYKDSVELLRRTVCAPHSCKFLDKPWGVHFKSTGKPALNGPGKYGATIGETIRLQYSDNLPIKDVAFGHGNNAKAVKALMAIHAAQYNLALDTPEFAAHSGSLLMRQILSALSAKTSYAAKYPGDKRLARPLVMFFGHDTNIAEIQTMIGFNWTLKGYPKNDIPPGGTLSFARFHNNHTGQEFVRVRFAARSLDQWRTLSRLNANHPLLHQDLSFKGCQNTALGSLCPLGPTLKRASRLLVKDGLNLAVFKTH</sequence>
<keyword evidence="2" id="KW-0378">Hydrolase</keyword>
<dbReference type="EMBL" id="SMGD01000015">
    <property type="protein sequence ID" value="TCK47101.1"/>
    <property type="molecule type" value="Genomic_DNA"/>
</dbReference>
<feature type="chain" id="PRO_5020334680" evidence="3">
    <location>
        <begin position="24"/>
        <end position="429"/>
    </location>
</feature>
<evidence type="ECO:0000313" key="5">
    <source>
        <dbReference type="Proteomes" id="UP000295565"/>
    </source>
</evidence>
<dbReference type="InterPro" id="IPR000560">
    <property type="entry name" value="His_Pase_clade-2"/>
</dbReference>
<reference evidence="4 5" key="1">
    <citation type="submission" date="2019-03" db="EMBL/GenBank/DDBJ databases">
        <title>Genomic Encyclopedia of Type Strains, Phase IV (KMG-IV): sequencing the most valuable type-strain genomes for metagenomic binning, comparative biology and taxonomic classification.</title>
        <authorList>
            <person name="Goeker M."/>
        </authorList>
    </citation>
    <scope>NUCLEOTIDE SEQUENCE [LARGE SCALE GENOMIC DNA]</scope>
    <source>
        <strain evidence="4 5">DSM 18577</strain>
    </source>
</reference>
<dbReference type="AlphaFoldDB" id="A0A4V2PNH4"/>
<evidence type="ECO:0000256" key="1">
    <source>
        <dbReference type="ARBA" id="ARBA00005375"/>
    </source>
</evidence>
<dbReference type="Pfam" id="PF00328">
    <property type="entry name" value="His_Phos_2"/>
    <property type="match status" value="1"/>
</dbReference>